<keyword evidence="4" id="KW-0067">ATP-binding</keyword>
<dbReference type="InterPro" id="IPR014729">
    <property type="entry name" value="Rossmann-like_a/b/a_fold"/>
</dbReference>
<dbReference type="EMBL" id="BARS01005926">
    <property type="protein sequence ID" value="GAF80770.1"/>
    <property type="molecule type" value="Genomic_DNA"/>
</dbReference>
<dbReference type="UniPathway" id="UPA00253"/>
<dbReference type="CDD" id="cd00553">
    <property type="entry name" value="NAD_synthase"/>
    <property type="match status" value="1"/>
</dbReference>
<dbReference type="AlphaFoldDB" id="X0TXB6"/>
<dbReference type="GO" id="GO:0005737">
    <property type="term" value="C:cytoplasm"/>
    <property type="evidence" value="ECO:0007669"/>
    <property type="project" value="InterPro"/>
</dbReference>
<evidence type="ECO:0000256" key="2">
    <source>
        <dbReference type="ARBA" id="ARBA00022598"/>
    </source>
</evidence>
<dbReference type="GO" id="GO:0004359">
    <property type="term" value="F:glutaminase activity"/>
    <property type="evidence" value="ECO:0007669"/>
    <property type="project" value="InterPro"/>
</dbReference>
<evidence type="ECO:0000256" key="3">
    <source>
        <dbReference type="ARBA" id="ARBA00022741"/>
    </source>
</evidence>
<keyword evidence="3" id="KW-0547">Nucleotide-binding</keyword>
<dbReference type="InterPro" id="IPR022310">
    <property type="entry name" value="NAD/GMP_synthase"/>
</dbReference>
<evidence type="ECO:0000256" key="4">
    <source>
        <dbReference type="ARBA" id="ARBA00022840"/>
    </source>
</evidence>
<keyword evidence="2" id="KW-0436">Ligase</keyword>
<dbReference type="GO" id="GO:0009435">
    <property type="term" value="P:NAD+ biosynthetic process"/>
    <property type="evidence" value="ECO:0007669"/>
    <property type="project" value="UniProtKB-UniPathway"/>
</dbReference>
<dbReference type="NCBIfam" id="TIGR00552">
    <property type="entry name" value="nadE"/>
    <property type="match status" value="1"/>
</dbReference>
<dbReference type="InterPro" id="IPR003694">
    <property type="entry name" value="NAD_synthase"/>
</dbReference>
<dbReference type="Pfam" id="PF02540">
    <property type="entry name" value="NAD_synthase"/>
    <property type="match status" value="1"/>
</dbReference>
<dbReference type="PANTHER" id="PTHR23090:SF9">
    <property type="entry name" value="GLUTAMINE-DEPENDENT NAD(+) SYNTHETASE"/>
    <property type="match status" value="1"/>
</dbReference>
<comment type="caution">
    <text evidence="7">The sequence shown here is derived from an EMBL/GenBank/DDBJ whole genome shotgun (WGS) entry which is preliminary data.</text>
</comment>
<evidence type="ECO:0000313" key="7">
    <source>
        <dbReference type="EMBL" id="GAF80770.1"/>
    </source>
</evidence>
<feature type="non-terminal residue" evidence="7">
    <location>
        <position position="1"/>
    </location>
</feature>
<gene>
    <name evidence="7" type="ORF">S01H1_11617</name>
</gene>
<evidence type="ECO:0000256" key="5">
    <source>
        <dbReference type="ARBA" id="ARBA00023027"/>
    </source>
</evidence>
<proteinExistence type="predicted"/>
<dbReference type="PANTHER" id="PTHR23090">
    <property type="entry name" value="NH 3 /GLUTAMINE-DEPENDENT NAD + SYNTHETASE"/>
    <property type="match status" value="1"/>
</dbReference>
<sequence length="167" mass="18611">AIMVGTKGLRGPWLNQAMAYHRVKVRLRALLLYYHAELENLLVLGTCNKTEKMVGFFVKYGDAAADIAPLESLYKMQVRELAAFLDIPEAIRLKPPSPDLLPGISDEYALGVDYATLDRILWRLEGGMGVEEVAAEVGVEPGLGRYVEELTLRSEHMRAPPSTVLLW</sequence>
<comment type="pathway">
    <text evidence="1">Cofactor biosynthesis; NAD(+) biosynthesis.</text>
</comment>
<dbReference type="GO" id="GO:0003952">
    <property type="term" value="F:NAD+ synthase (glutamine-hydrolyzing) activity"/>
    <property type="evidence" value="ECO:0007669"/>
    <property type="project" value="InterPro"/>
</dbReference>
<dbReference type="GO" id="GO:0005524">
    <property type="term" value="F:ATP binding"/>
    <property type="evidence" value="ECO:0007669"/>
    <property type="project" value="UniProtKB-KW"/>
</dbReference>
<evidence type="ECO:0000259" key="6">
    <source>
        <dbReference type="Pfam" id="PF02540"/>
    </source>
</evidence>
<keyword evidence="5" id="KW-0520">NAD</keyword>
<protein>
    <recommendedName>
        <fullName evidence="6">NAD/GMP synthase domain-containing protein</fullName>
    </recommendedName>
</protein>
<organism evidence="7">
    <name type="scientific">marine sediment metagenome</name>
    <dbReference type="NCBI Taxonomy" id="412755"/>
    <lineage>
        <taxon>unclassified sequences</taxon>
        <taxon>metagenomes</taxon>
        <taxon>ecological metagenomes</taxon>
    </lineage>
</organism>
<reference evidence="7" key="1">
    <citation type="journal article" date="2014" name="Front. Microbiol.">
        <title>High frequency of phylogenetically diverse reductive dehalogenase-homologous genes in deep subseafloor sedimentary metagenomes.</title>
        <authorList>
            <person name="Kawai M."/>
            <person name="Futagami T."/>
            <person name="Toyoda A."/>
            <person name="Takaki Y."/>
            <person name="Nishi S."/>
            <person name="Hori S."/>
            <person name="Arai W."/>
            <person name="Tsubouchi T."/>
            <person name="Morono Y."/>
            <person name="Uchiyama I."/>
            <person name="Ito T."/>
            <person name="Fujiyama A."/>
            <person name="Inagaki F."/>
            <person name="Takami H."/>
        </authorList>
    </citation>
    <scope>NUCLEOTIDE SEQUENCE</scope>
    <source>
        <strain evidence="7">Expedition CK06-06</strain>
    </source>
</reference>
<dbReference type="Gene3D" id="3.40.50.620">
    <property type="entry name" value="HUPs"/>
    <property type="match status" value="1"/>
</dbReference>
<accession>X0TXB6</accession>
<feature type="domain" description="NAD/GMP synthase" evidence="6">
    <location>
        <begin position="17"/>
        <end position="161"/>
    </location>
</feature>
<evidence type="ECO:0000256" key="1">
    <source>
        <dbReference type="ARBA" id="ARBA00004790"/>
    </source>
</evidence>
<name>X0TXB6_9ZZZZ</name>
<dbReference type="SUPFAM" id="SSF52402">
    <property type="entry name" value="Adenine nucleotide alpha hydrolases-like"/>
    <property type="match status" value="1"/>
</dbReference>